<dbReference type="SUPFAM" id="SSF53474">
    <property type="entry name" value="alpha/beta-Hydrolases"/>
    <property type="match status" value="1"/>
</dbReference>
<dbReference type="Pfam" id="PF00756">
    <property type="entry name" value="Esterase"/>
    <property type="match status" value="1"/>
</dbReference>
<comment type="caution">
    <text evidence="1">The sequence shown here is derived from an EMBL/GenBank/DDBJ whole genome shotgun (WGS) entry which is preliminary data.</text>
</comment>
<dbReference type="PANTHER" id="PTHR48098">
    <property type="entry name" value="ENTEROCHELIN ESTERASE-RELATED"/>
    <property type="match status" value="1"/>
</dbReference>
<gene>
    <name evidence="1" type="ORF">ACFFF6_12355</name>
</gene>
<sequence>MDSHPAGPVGSALPAPAASPPLFPAALWEPLPRPADRGAPLRIPRAAAAPEVLPAGARLREGPQVLGPASAEGMLLVRFRHRAPEARAVALQASGWWRVDPVDACDLQAAGSSWWEGTFVVPAQWRATYAFLEHLGPGDPPWWKEGLRLPAARWGTGPGEAAGAAVRLSHGAVRGGRRPVVSLPDDGPFGPVTGRVSPTLHTLERGAEEPAVHLWISESSGLGSLEAVARAAAGGPGGPGSAARAVAELPLLIVLDGFDHADRLGTPARLERAVRERALPPLVAVFVDSGPRRAEVLGVPGGHARWIAEVLLPRLRERGLGADASRTVITGSSFGGLTSLFALALAPGRIGAAIAQSVSLWRYPEGALLAPLREATAGRGSRLRLQAGTFEGTMAQDAERLVAALRAGGADASLEVVPGGHDWAWWQPLALRELARLLR</sequence>
<dbReference type="GO" id="GO:0016787">
    <property type="term" value="F:hydrolase activity"/>
    <property type="evidence" value="ECO:0007669"/>
    <property type="project" value="UniProtKB-KW"/>
</dbReference>
<keyword evidence="1" id="KW-0378">Hydrolase</keyword>
<evidence type="ECO:0000313" key="1">
    <source>
        <dbReference type="EMBL" id="MFC0674751.1"/>
    </source>
</evidence>
<dbReference type="Gene3D" id="3.40.50.1820">
    <property type="entry name" value="alpha/beta hydrolase"/>
    <property type="match status" value="1"/>
</dbReference>
<protein>
    <submittedName>
        <fullName evidence="1">Alpha/beta hydrolase</fullName>
    </submittedName>
</protein>
<organism evidence="1 2">
    <name type="scientific">Brachybacterium hainanense</name>
    <dbReference type="NCBI Taxonomy" id="1541174"/>
    <lineage>
        <taxon>Bacteria</taxon>
        <taxon>Bacillati</taxon>
        <taxon>Actinomycetota</taxon>
        <taxon>Actinomycetes</taxon>
        <taxon>Micrococcales</taxon>
        <taxon>Dermabacteraceae</taxon>
        <taxon>Brachybacterium</taxon>
    </lineage>
</organism>
<keyword evidence="2" id="KW-1185">Reference proteome</keyword>
<proteinExistence type="predicted"/>
<dbReference type="PANTHER" id="PTHR48098:SF3">
    <property type="entry name" value="IRON(III) ENTEROBACTIN ESTERASE"/>
    <property type="match status" value="1"/>
</dbReference>
<evidence type="ECO:0000313" key="2">
    <source>
        <dbReference type="Proteomes" id="UP001589793"/>
    </source>
</evidence>
<accession>A0ABV6RCN1</accession>
<dbReference type="RefSeq" id="WP_376981132.1">
    <property type="nucleotide sequence ID" value="NZ_JBHLSV010000014.1"/>
</dbReference>
<dbReference type="InterPro" id="IPR000801">
    <property type="entry name" value="Esterase-like"/>
</dbReference>
<dbReference type="InterPro" id="IPR013783">
    <property type="entry name" value="Ig-like_fold"/>
</dbReference>
<dbReference type="InterPro" id="IPR050583">
    <property type="entry name" value="Mycobacterial_A85_antigen"/>
</dbReference>
<dbReference type="EMBL" id="JBHLSV010000014">
    <property type="protein sequence ID" value="MFC0674751.1"/>
    <property type="molecule type" value="Genomic_DNA"/>
</dbReference>
<dbReference type="InterPro" id="IPR029058">
    <property type="entry name" value="AB_hydrolase_fold"/>
</dbReference>
<name>A0ABV6RCN1_9MICO</name>
<reference evidence="1 2" key="1">
    <citation type="submission" date="2024-09" db="EMBL/GenBank/DDBJ databases">
        <authorList>
            <person name="Sun Q."/>
            <person name="Mori K."/>
        </authorList>
    </citation>
    <scope>NUCLEOTIDE SEQUENCE [LARGE SCALE GENOMIC DNA]</scope>
    <source>
        <strain evidence="1 2">CICC 10874</strain>
    </source>
</reference>
<dbReference type="Gene3D" id="2.60.40.10">
    <property type="entry name" value="Immunoglobulins"/>
    <property type="match status" value="1"/>
</dbReference>
<dbReference type="Proteomes" id="UP001589793">
    <property type="component" value="Unassembled WGS sequence"/>
</dbReference>